<keyword evidence="1" id="KW-0175">Coiled coil</keyword>
<dbReference type="EMBL" id="UYJE01005276">
    <property type="protein sequence ID" value="VDI35868.1"/>
    <property type="molecule type" value="Genomic_DNA"/>
</dbReference>
<comment type="caution">
    <text evidence="2">The sequence shown here is derived from an EMBL/GenBank/DDBJ whole genome shotgun (WGS) entry which is preliminary data.</text>
</comment>
<reference evidence="2" key="1">
    <citation type="submission" date="2018-11" db="EMBL/GenBank/DDBJ databases">
        <authorList>
            <person name="Alioto T."/>
            <person name="Alioto T."/>
        </authorList>
    </citation>
    <scope>NUCLEOTIDE SEQUENCE</scope>
</reference>
<gene>
    <name evidence="2" type="ORF">MGAL_10B088489</name>
</gene>
<evidence type="ECO:0000313" key="2">
    <source>
        <dbReference type="EMBL" id="VDI35868.1"/>
    </source>
</evidence>
<protein>
    <submittedName>
        <fullName evidence="2">Uncharacterized protein</fullName>
    </submittedName>
</protein>
<keyword evidence="3" id="KW-1185">Reference proteome</keyword>
<dbReference type="Proteomes" id="UP000596742">
    <property type="component" value="Unassembled WGS sequence"/>
</dbReference>
<organism evidence="2 3">
    <name type="scientific">Mytilus galloprovincialis</name>
    <name type="common">Mediterranean mussel</name>
    <dbReference type="NCBI Taxonomy" id="29158"/>
    <lineage>
        <taxon>Eukaryota</taxon>
        <taxon>Metazoa</taxon>
        <taxon>Spiralia</taxon>
        <taxon>Lophotrochozoa</taxon>
        <taxon>Mollusca</taxon>
        <taxon>Bivalvia</taxon>
        <taxon>Autobranchia</taxon>
        <taxon>Pteriomorphia</taxon>
        <taxon>Mytilida</taxon>
        <taxon>Mytiloidea</taxon>
        <taxon>Mytilidae</taxon>
        <taxon>Mytilinae</taxon>
        <taxon>Mytilus</taxon>
    </lineage>
</organism>
<evidence type="ECO:0000313" key="3">
    <source>
        <dbReference type="Proteomes" id="UP000596742"/>
    </source>
</evidence>
<sequence>MKKELFRLEQDNIDLIKQQMGMNKSLELSEMVQNVRQQLEEEITDIHREKKEVTEQLHYITILKDQLSTEKNNCQIHISRCARADDEIQKLRSSMEFLLSNVTLDGLFDPLCMSETENETRKLDVYLEFRGSYKTQPRRRTSPNRSTMKYSNRLTSTPAMRRIQSPIALRKKMLK</sequence>
<accession>A0A8B6ELB5</accession>
<feature type="coiled-coil region" evidence="1">
    <location>
        <begin position="29"/>
        <end position="56"/>
    </location>
</feature>
<dbReference type="AlphaFoldDB" id="A0A8B6ELB5"/>
<name>A0A8B6ELB5_MYTGA</name>
<proteinExistence type="predicted"/>
<evidence type="ECO:0000256" key="1">
    <source>
        <dbReference type="SAM" id="Coils"/>
    </source>
</evidence>